<accession>A0A834I757</accession>
<evidence type="ECO:0000256" key="2">
    <source>
        <dbReference type="ARBA" id="ARBA00022741"/>
    </source>
</evidence>
<organism evidence="10 11">
    <name type="scientific">Rhynchophorus ferrugineus</name>
    <name type="common">Red palm weevil</name>
    <name type="synonym">Curculio ferrugineus</name>
    <dbReference type="NCBI Taxonomy" id="354439"/>
    <lineage>
        <taxon>Eukaryota</taxon>
        <taxon>Metazoa</taxon>
        <taxon>Ecdysozoa</taxon>
        <taxon>Arthropoda</taxon>
        <taxon>Hexapoda</taxon>
        <taxon>Insecta</taxon>
        <taxon>Pterygota</taxon>
        <taxon>Neoptera</taxon>
        <taxon>Endopterygota</taxon>
        <taxon>Coleoptera</taxon>
        <taxon>Polyphaga</taxon>
        <taxon>Cucujiformia</taxon>
        <taxon>Curculionidae</taxon>
        <taxon>Dryophthorinae</taxon>
        <taxon>Rhynchophorus</taxon>
    </lineage>
</organism>
<dbReference type="GO" id="GO:0005886">
    <property type="term" value="C:plasma membrane"/>
    <property type="evidence" value="ECO:0007669"/>
    <property type="project" value="TreeGrafter"/>
</dbReference>
<dbReference type="OrthoDB" id="10055605at2759"/>
<keyword evidence="5 7" id="KW-0505">Motor protein</keyword>
<dbReference type="PROSITE" id="PS51757">
    <property type="entry name" value="TH1"/>
    <property type="match status" value="1"/>
</dbReference>
<evidence type="ECO:0000256" key="1">
    <source>
        <dbReference type="ARBA" id="ARBA00008314"/>
    </source>
</evidence>
<dbReference type="FunFam" id="1.10.10.820:FF:000001">
    <property type="entry name" value="Myosin heavy chain"/>
    <property type="match status" value="1"/>
</dbReference>
<feature type="domain" description="Myosin motor" evidence="8">
    <location>
        <begin position="8"/>
        <end position="679"/>
    </location>
</feature>
<dbReference type="SMART" id="SM00015">
    <property type="entry name" value="IQ"/>
    <property type="match status" value="1"/>
</dbReference>
<dbReference type="GO" id="GO:0048731">
    <property type="term" value="P:system development"/>
    <property type="evidence" value="ECO:0007669"/>
    <property type="project" value="UniProtKB-ARBA"/>
</dbReference>
<dbReference type="GO" id="GO:0030048">
    <property type="term" value="P:actin filament-based movement"/>
    <property type="evidence" value="ECO:0007669"/>
    <property type="project" value="TreeGrafter"/>
</dbReference>
<dbReference type="GO" id="GO:0009888">
    <property type="term" value="P:tissue development"/>
    <property type="evidence" value="ECO:0007669"/>
    <property type="project" value="UniProtKB-ARBA"/>
</dbReference>
<reference evidence="10" key="1">
    <citation type="submission" date="2020-08" db="EMBL/GenBank/DDBJ databases">
        <title>Genome sequencing and assembly of the red palm weevil Rhynchophorus ferrugineus.</title>
        <authorList>
            <person name="Dias G.B."/>
            <person name="Bergman C.M."/>
            <person name="Manee M."/>
        </authorList>
    </citation>
    <scope>NUCLEOTIDE SEQUENCE</scope>
    <source>
        <strain evidence="10">AA-2017</strain>
        <tissue evidence="10">Whole larva</tissue>
    </source>
</reference>
<evidence type="ECO:0000256" key="6">
    <source>
        <dbReference type="ARBA" id="ARBA00023203"/>
    </source>
</evidence>
<dbReference type="Gene3D" id="1.20.5.190">
    <property type="match status" value="1"/>
</dbReference>
<dbReference type="GO" id="GO:0006897">
    <property type="term" value="P:endocytosis"/>
    <property type="evidence" value="ECO:0007669"/>
    <property type="project" value="TreeGrafter"/>
</dbReference>
<dbReference type="GO" id="GO:0005902">
    <property type="term" value="C:microvillus"/>
    <property type="evidence" value="ECO:0007669"/>
    <property type="project" value="TreeGrafter"/>
</dbReference>
<dbReference type="Gene3D" id="1.20.120.720">
    <property type="entry name" value="Myosin VI head, motor domain, U50 subdomain"/>
    <property type="match status" value="1"/>
</dbReference>
<dbReference type="InterPro" id="IPR001609">
    <property type="entry name" value="Myosin_head_motor_dom-like"/>
</dbReference>
<dbReference type="InterPro" id="IPR000048">
    <property type="entry name" value="IQ_motif_EF-hand-BS"/>
</dbReference>
<evidence type="ECO:0000256" key="7">
    <source>
        <dbReference type="PROSITE-ProRule" id="PRU00782"/>
    </source>
</evidence>
<evidence type="ECO:0008006" key="12">
    <source>
        <dbReference type="Google" id="ProtNLM"/>
    </source>
</evidence>
<dbReference type="GO" id="GO:0051015">
    <property type="term" value="F:actin filament binding"/>
    <property type="evidence" value="ECO:0007669"/>
    <property type="project" value="TreeGrafter"/>
</dbReference>
<keyword evidence="3 7" id="KW-0067">ATP-binding</keyword>
<dbReference type="InterPro" id="IPR027417">
    <property type="entry name" value="P-loop_NTPase"/>
</dbReference>
<protein>
    <recommendedName>
        <fullName evidence="12">Unconventional myosin-Ib</fullName>
    </recommendedName>
</protein>
<dbReference type="PROSITE" id="PS50096">
    <property type="entry name" value="IQ"/>
    <property type="match status" value="1"/>
</dbReference>
<keyword evidence="4 7" id="KW-0518">Myosin</keyword>
<dbReference type="GO" id="GO:0005524">
    <property type="term" value="F:ATP binding"/>
    <property type="evidence" value="ECO:0007669"/>
    <property type="project" value="UniProtKB-UniRule"/>
</dbReference>
<name>A0A834I757_RHYFE</name>
<dbReference type="InterPro" id="IPR010926">
    <property type="entry name" value="Myosin_TH1"/>
</dbReference>
<dbReference type="GO" id="GO:0016459">
    <property type="term" value="C:myosin complex"/>
    <property type="evidence" value="ECO:0007669"/>
    <property type="project" value="UniProtKB-KW"/>
</dbReference>
<dbReference type="GO" id="GO:0000146">
    <property type="term" value="F:microfilament motor activity"/>
    <property type="evidence" value="ECO:0007669"/>
    <property type="project" value="TreeGrafter"/>
</dbReference>
<dbReference type="Gene3D" id="1.10.10.820">
    <property type="match status" value="1"/>
</dbReference>
<keyword evidence="6 7" id="KW-0009">Actin-binding</keyword>
<feature type="domain" description="TH1" evidence="9">
    <location>
        <begin position="845"/>
        <end position="1050"/>
    </location>
</feature>
<comment type="caution">
    <text evidence="10">The sequence shown here is derived from an EMBL/GenBank/DDBJ whole genome shotgun (WGS) entry which is preliminary data.</text>
</comment>
<dbReference type="PANTHER" id="PTHR13140:SF802">
    <property type="entry name" value="UNCONVENTIONAL MYOSIN-IB ISOFORM X1"/>
    <property type="match status" value="1"/>
</dbReference>
<dbReference type="GO" id="GO:0009653">
    <property type="term" value="P:anatomical structure morphogenesis"/>
    <property type="evidence" value="ECO:0007669"/>
    <property type="project" value="UniProtKB-ARBA"/>
</dbReference>
<evidence type="ECO:0000259" key="9">
    <source>
        <dbReference type="PROSITE" id="PS51757"/>
    </source>
</evidence>
<keyword evidence="2 7" id="KW-0547">Nucleotide-binding</keyword>
<dbReference type="PANTHER" id="PTHR13140">
    <property type="entry name" value="MYOSIN"/>
    <property type="match status" value="1"/>
</dbReference>
<evidence type="ECO:0000256" key="3">
    <source>
        <dbReference type="ARBA" id="ARBA00022840"/>
    </source>
</evidence>
<dbReference type="Proteomes" id="UP000625711">
    <property type="component" value="Unassembled WGS sequence"/>
</dbReference>
<dbReference type="EMBL" id="JAACXV010013476">
    <property type="protein sequence ID" value="KAF7273348.1"/>
    <property type="molecule type" value="Genomic_DNA"/>
</dbReference>
<gene>
    <name evidence="10" type="ORF">GWI33_013937</name>
</gene>
<proteinExistence type="inferred from homology"/>
<dbReference type="GO" id="GO:0005737">
    <property type="term" value="C:cytoplasm"/>
    <property type="evidence" value="ECO:0007669"/>
    <property type="project" value="TreeGrafter"/>
</dbReference>
<dbReference type="CDD" id="cd23767">
    <property type="entry name" value="IQCD"/>
    <property type="match status" value="1"/>
</dbReference>
<dbReference type="PROSITE" id="PS51456">
    <property type="entry name" value="MYOSIN_MOTOR"/>
    <property type="match status" value="1"/>
</dbReference>
<feature type="region of interest" description="Actin-binding" evidence="7">
    <location>
        <begin position="556"/>
        <end position="578"/>
    </location>
</feature>
<evidence type="ECO:0000256" key="5">
    <source>
        <dbReference type="ARBA" id="ARBA00023175"/>
    </source>
</evidence>
<dbReference type="Gene3D" id="3.40.850.10">
    <property type="entry name" value="Kinesin motor domain"/>
    <property type="match status" value="1"/>
</dbReference>
<dbReference type="Gene3D" id="1.20.58.530">
    <property type="match status" value="1"/>
</dbReference>
<dbReference type="GO" id="GO:0048513">
    <property type="term" value="P:animal organ development"/>
    <property type="evidence" value="ECO:0007669"/>
    <property type="project" value="UniProtKB-ARBA"/>
</dbReference>
<dbReference type="Pfam" id="PF06017">
    <property type="entry name" value="Myosin_TH1"/>
    <property type="match status" value="1"/>
</dbReference>
<evidence type="ECO:0000313" key="11">
    <source>
        <dbReference type="Proteomes" id="UP000625711"/>
    </source>
</evidence>
<dbReference type="SMART" id="SM00242">
    <property type="entry name" value="MYSc"/>
    <property type="match status" value="1"/>
</dbReference>
<dbReference type="AlphaFoldDB" id="A0A834I757"/>
<keyword evidence="11" id="KW-1185">Reference proteome</keyword>
<dbReference type="PRINTS" id="PR00193">
    <property type="entry name" value="MYOSINHEAVY"/>
</dbReference>
<dbReference type="SUPFAM" id="SSF52540">
    <property type="entry name" value="P-loop containing nucleoside triphosphate hydrolases"/>
    <property type="match status" value="1"/>
</dbReference>
<dbReference type="Pfam" id="PF00063">
    <property type="entry name" value="Myosin_head"/>
    <property type="match status" value="1"/>
</dbReference>
<sequence length="1050" mass="121952">MLNLDQEVGAWDTVLLEPLTEDSFITNLQQRFKRDHIYTYIGNVLVSVNPYKKLALYSTNLVETYVKRAPFQLPPHIYGLAESAYRWLNDRGDNQCIIVTGESGSGKTEAARIVLQFLVLVSGNSPEVKKIKDRLVQANTLLEAFGNAKTMRNDNASRFGKFLDIEFDYKGDPIGGHLINYFLEKSRITHLSPSERNFHIFYQLLSGADIHLLKCLKLQRNADNYSILQNESHCPSTTEEDDKKLFVYTKGALEVLGFAPTDIIDIFRVLAVILKLGNLQFVPCNNIDGTDGCSISNDYELFEICELLTTDHRWIQRILTTRQIDDGVLTDLNAIEACKIRDLLCNTLYSRLFTWLINQINDSIKAKSLGKRRVLGVLDLYGFEMFKQNSFEQLIINYCNEKVHQFITNICLKDEQEEMVKEGLEWTKIEFFNNIVICQLLENENHGVLSLLEEPHIHTDGDYLTRLEQCCSGHMHCLIDEVNSPNSFQIRHFAGPVTYKIQGFVEKNQDNLPKDHSRVMFRCDLKIMQELFPEGNPKRCNVKKPMSKASQIQVSLNALLKSLNNRQNHYIRCIKPNEMKQPRIFEVGLVQHQIRYMCLLSTVQVWRSGYCHKMPFILFLCRYKMICPHTWPKWRGSAVEGVSVLLRSLPIPGAEFTFGRTKLFIRSPRTVFELEDFRRTRLHDLALLIQKIWRGYREKKKFQKLRRGQMVIAAAWRTWRELKFGIPVGDKKHLWCLYNLAREQYRLLKHKKQVEWAARVIQRHYIQWKRRQYLFSILQNMPTDSNSPLCRDWPTCIPSMNETNSLLRKIHHRWRCHKFRLSFDQTARNRMREKVTASFIFKDRKCSYPRSVSHPFLGDYVRLRQNVQWKKMSLENNDQYVVFADIINKIARSSGKFVPILLVISTRSMLILDQRTLQVKYRVPATEIYRMSLSPFLDDVAVVHVKTSSVVNAETSSMSSDTPGCLFQSDLSRKKGDFVFQTGHVIEIVTKLFLVVQNATGKPPEVNITTEFEANFGSQTVTFTFKCGLPEVQPGQIRVLRKGNKMEVLV</sequence>
<evidence type="ECO:0000313" key="10">
    <source>
        <dbReference type="EMBL" id="KAF7273348.1"/>
    </source>
</evidence>
<feature type="binding site" evidence="7">
    <location>
        <begin position="101"/>
        <end position="108"/>
    </location>
    <ligand>
        <name>ATP</name>
        <dbReference type="ChEBI" id="CHEBI:30616"/>
    </ligand>
</feature>
<comment type="similarity">
    <text evidence="1 7">Belongs to the TRAFAC class myosin-kinesin ATPase superfamily. Myosin family.</text>
</comment>
<evidence type="ECO:0000259" key="8">
    <source>
        <dbReference type="PROSITE" id="PS51456"/>
    </source>
</evidence>
<dbReference type="GO" id="GO:0007015">
    <property type="term" value="P:actin filament organization"/>
    <property type="evidence" value="ECO:0007669"/>
    <property type="project" value="TreeGrafter"/>
</dbReference>
<evidence type="ECO:0000256" key="4">
    <source>
        <dbReference type="ARBA" id="ARBA00023123"/>
    </source>
</evidence>
<dbReference type="Gene3D" id="6.20.240.20">
    <property type="match status" value="1"/>
</dbReference>
<dbReference type="InterPro" id="IPR036961">
    <property type="entry name" value="Kinesin_motor_dom_sf"/>
</dbReference>